<dbReference type="AlphaFoldDB" id="A0A6P8K356"/>
<dbReference type="SUPFAM" id="SSF55856">
    <property type="entry name" value="Cytochrome b5-like heme/steroid binding domain"/>
    <property type="match status" value="1"/>
</dbReference>
<dbReference type="Proteomes" id="UP000515162">
    <property type="component" value="Chromosome 2L"/>
</dbReference>
<proteinExistence type="inferred from homology"/>
<protein>
    <submittedName>
        <fullName evidence="5">Membrane-associated progesterone receptor component 1</fullName>
    </submittedName>
</protein>
<evidence type="ECO:0000256" key="2">
    <source>
        <dbReference type="SAM" id="Phobius"/>
    </source>
</evidence>
<keyword evidence="2" id="KW-0472">Membrane</keyword>
<dbReference type="GO" id="GO:0012505">
    <property type="term" value="C:endomembrane system"/>
    <property type="evidence" value="ECO:0007669"/>
    <property type="project" value="TreeGrafter"/>
</dbReference>
<reference evidence="5" key="1">
    <citation type="submission" date="2025-08" db="UniProtKB">
        <authorList>
            <consortium name="RefSeq"/>
        </authorList>
    </citation>
    <scope>IDENTIFICATION</scope>
    <source>
        <strain evidence="5">Mau12</strain>
        <tissue evidence="5">Whole Body</tissue>
    </source>
</reference>
<dbReference type="PANTHER" id="PTHR10281">
    <property type="entry name" value="MEMBRANE-ASSOCIATED PROGESTERONE RECEPTOR COMPONENT-RELATED"/>
    <property type="match status" value="1"/>
</dbReference>
<dbReference type="RefSeq" id="XP_033163198.1">
    <property type="nucleotide sequence ID" value="XM_033307307.1"/>
</dbReference>
<dbReference type="PANTHER" id="PTHR10281:SF76">
    <property type="entry name" value="CALCUTTA CUP-RELATED"/>
    <property type="match status" value="1"/>
</dbReference>
<dbReference type="SMART" id="SM01117">
    <property type="entry name" value="Cyt-b5"/>
    <property type="match status" value="1"/>
</dbReference>
<keyword evidence="5" id="KW-0675">Receptor</keyword>
<dbReference type="Pfam" id="PF00173">
    <property type="entry name" value="Cyt-b5"/>
    <property type="match status" value="1"/>
</dbReference>
<comment type="similarity">
    <text evidence="1">Belongs to the cytochrome b5 family. MAPR subfamily.</text>
</comment>
<dbReference type="InterPro" id="IPR036400">
    <property type="entry name" value="Cyt_B5-like_heme/steroid_sf"/>
</dbReference>
<feature type="transmembrane region" description="Helical" evidence="2">
    <location>
        <begin position="6"/>
        <end position="28"/>
    </location>
</feature>
<keyword evidence="2" id="KW-1133">Transmembrane helix</keyword>
<dbReference type="GeneID" id="117142966"/>
<evidence type="ECO:0000256" key="1">
    <source>
        <dbReference type="ARBA" id="ARBA00038357"/>
    </source>
</evidence>
<accession>A0A6P8K356</accession>
<keyword evidence="2" id="KW-0812">Transmembrane</keyword>
<gene>
    <name evidence="5" type="primary">LOC117142966</name>
</gene>
<dbReference type="InterPro" id="IPR001199">
    <property type="entry name" value="Cyt_B5-like_heme/steroid-bd"/>
</dbReference>
<dbReference type="GO" id="GO:0016020">
    <property type="term" value="C:membrane"/>
    <property type="evidence" value="ECO:0007669"/>
    <property type="project" value="TreeGrafter"/>
</dbReference>
<organism evidence="4 5">
    <name type="scientific">Drosophila mauritiana</name>
    <name type="common">Fruit fly</name>
    <dbReference type="NCBI Taxonomy" id="7226"/>
    <lineage>
        <taxon>Eukaryota</taxon>
        <taxon>Metazoa</taxon>
        <taxon>Ecdysozoa</taxon>
        <taxon>Arthropoda</taxon>
        <taxon>Hexapoda</taxon>
        <taxon>Insecta</taxon>
        <taxon>Pterygota</taxon>
        <taxon>Neoptera</taxon>
        <taxon>Endopterygota</taxon>
        <taxon>Diptera</taxon>
        <taxon>Brachycera</taxon>
        <taxon>Muscomorpha</taxon>
        <taxon>Ephydroidea</taxon>
        <taxon>Drosophilidae</taxon>
        <taxon>Drosophila</taxon>
        <taxon>Sophophora</taxon>
    </lineage>
</organism>
<evidence type="ECO:0000313" key="5">
    <source>
        <dbReference type="RefSeq" id="XP_033163198.1"/>
    </source>
</evidence>
<evidence type="ECO:0000313" key="4">
    <source>
        <dbReference type="Proteomes" id="UP000515162"/>
    </source>
</evidence>
<sequence>MDEELSAFGFTVNIVLTVLASVLVYLYAYWHHWVNKEENELTVSKLLATKLPDLPPIKLNLDQLLGFDGTRSDGRILVALRGKIYDVSSDFEEFGLTGTLSHVAGRDFTNYLNSIMDMHNSEINYVDRWESILETNYSCVGEVIDEQGNPLMGKLENHNADVVEETEKDMMEPIKANEKSIKTLNEVLNAETLSSDNKSEKCLEEPNAEILIHAEISDC</sequence>
<feature type="domain" description="Cytochrome b5 heme-binding" evidence="3">
    <location>
        <begin position="59"/>
        <end position="144"/>
    </location>
</feature>
<keyword evidence="4" id="KW-1185">Reference proteome</keyword>
<evidence type="ECO:0000259" key="3">
    <source>
        <dbReference type="SMART" id="SM01117"/>
    </source>
</evidence>
<dbReference type="InterPro" id="IPR050577">
    <property type="entry name" value="MAPR/NEUFC/NENF-like"/>
</dbReference>
<dbReference type="Gene3D" id="3.10.120.10">
    <property type="entry name" value="Cytochrome b5-like heme/steroid binding domain"/>
    <property type="match status" value="1"/>
</dbReference>
<name>A0A6P8K356_DROMA</name>